<evidence type="ECO:0000313" key="10">
    <source>
        <dbReference type="Proteomes" id="UP000684084"/>
    </source>
</evidence>
<keyword evidence="2" id="KW-0408">Iron</keyword>
<keyword evidence="2" id="KW-0411">Iron-sulfur</keyword>
<dbReference type="GO" id="GO:0005886">
    <property type="term" value="C:plasma membrane"/>
    <property type="evidence" value="ECO:0007669"/>
    <property type="project" value="TreeGrafter"/>
</dbReference>
<evidence type="ECO:0000256" key="1">
    <source>
        <dbReference type="ARBA" id="ARBA00004141"/>
    </source>
</evidence>
<comment type="subcellular location">
    <subcellularLocation>
        <location evidence="1">Membrane</location>
        <topology evidence="1">Multi-pass membrane protein</topology>
    </subcellularLocation>
</comment>
<keyword evidence="5 7" id="KW-1133">Transmembrane helix</keyword>
<feature type="domain" description="Ion transport" evidence="8">
    <location>
        <begin position="903"/>
        <end position="1138"/>
    </location>
</feature>
<keyword evidence="6 7" id="KW-0472">Membrane</keyword>
<organism evidence="9 10">
    <name type="scientific">Rhizophagus irregularis</name>
    <dbReference type="NCBI Taxonomy" id="588596"/>
    <lineage>
        <taxon>Eukaryota</taxon>
        <taxon>Fungi</taxon>
        <taxon>Fungi incertae sedis</taxon>
        <taxon>Mucoromycota</taxon>
        <taxon>Glomeromycotina</taxon>
        <taxon>Glomeromycetes</taxon>
        <taxon>Glomerales</taxon>
        <taxon>Glomeraceae</taxon>
        <taxon>Rhizophagus</taxon>
    </lineage>
</organism>
<feature type="transmembrane region" description="Helical" evidence="7">
    <location>
        <begin position="1107"/>
        <end position="1127"/>
    </location>
</feature>
<protein>
    <recommendedName>
        <fullName evidence="8">Ion transport domain-containing protein</fullName>
    </recommendedName>
</protein>
<gene>
    <name evidence="9" type="ORF">CHRIB12_LOCUS4287</name>
</gene>
<feature type="transmembrane region" description="Helical" evidence="7">
    <location>
        <begin position="931"/>
        <end position="952"/>
    </location>
</feature>
<keyword evidence="4" id="KW-0677">Repeat</keyword>
<evidence type="ECO:0000256" key="2">
    <source>
        <dbReference type="ARBA" id="ARBA00022485"/>
    </source>
</evidence>
<dbReference type="EMBL" id="CAGKOT010000006">
    <property type="protein sequence ID" value="CAB5346812.1"/>
    <property type="molecule type" value="Genomic_DNA"/>
</dbReference>
<keyword evidence="2" id="KW-0479">Metal-binding</keyword>
<dbReference type="PANTHER" id="PTHR10582">
    <property type="entry name" value="TRANSIENT RECEPTOR POTENTIAL ION CHANNEL PROTEIN"/>
    <property type="match status" value="1"/>
</dbReference>
<dbReference type="InterPro" id="IPR005821">
    <property type="entry name" value="Ion_trans_dom"/>
</dbReference>
<dbReference type="GO" id="GO:0005216">
    <property type="term" value="F:monoatomic ion channel activity"/>
    <property type="evidence" value="ECO:0007669"/>
    <property type="project" value="InterPro"/>
</dbReference>
<reference evidence="9" key="1">
    <citation type="submission" date="2020-05" db="EMBL/GenBank/DDBJ databases">
        <authorList>
            <person name="Rincon C."/>
            <person name="Sanders R I."/>
            <person name="Robbins C."/>
            <person name="Chaturvedi A."/>
        </authorList>
    </citation>
    <scope>NUCLEOTIDE SEQUENCE</scope>
    <source>
        <strain evidence="9">CHB12</strain>
    </source>
</reference>
<dbReference type="VEuPathDB" id="FungiDB:RhiirFUN_021462"/>
<evidence type="ECO:0000256" key="7">
    <source>
        <dbReference type="SAM" id="Phobius"/>
    </source>
</evidence>
<dbReference type="PROSITE" id="PS00365">
    <property type="entry name" value="NIR_SIR"/>
    <property type="match status" value="1"/>
</dbReference>
<dbReference type="InterPro" id="IPR006066">
    <property type="entry name" value="NO2/SO3_Rdtase_FeS/sirohaem_BS"/>
</dbReference>
<dbReference type="InterPro" id="IPR024862">
    <property type="entry name" value="TRPV"/>
</dbReference>
<evidence type="ECO:0000259" key="8">
    <source>
        <dbReference type="Pfam" id="PF00520"/>
    </source>
</evidence>
<evidence type="ECO:0000256" key="6">
    <source>
        <dbReference type="ARBA" id="ARBA00023136"/>
    </source>
</evidence>
<accession>A0A915YW33</accession>
<name>A0A915YW33_9GLOM</name>
<dbReference type="GO" id="GO:0020037">
    <property type="term" value="F:heme binding"/>
    <property type="evidence" value="ECO:0007669"/>
    <property type="project" value="InterPro"/>
</dbReference>
<sequence length="1242" mass="145730">MDEIEIETDKYMYEKEYVDDLENGNLAYGENITYVAISPDGSIVATFNPYVSSISITKLTTNDKAKIRFDINKFKMPSNILGWSLAVSDIINTENDTCLVAISCVTDKDTNPKEIEKCGLRKLFKPFIKKQLSFWDSQLFLISLFILYFAIMTFYTINDQFGSSSLFYLVFIIIPISILFFYEYYCTRKILVSDIKQFRLSCTPGEGMIKLFKFSFKDDNVNIDDNNNHSIYNFGGVVTFTKYTENSLKNNATLICMDCVKIQKININLDKHISTSKEGTYLLPENLFKKLENCEDSRRNWNYLLKSRFQEYLMINTINHQNINIEIYDVNNLQLVNVFYKYHEEDCLILNDNEPGIFAISAGSRLFAYSYGDNIIALYLMESGLEVVSKKFDNIYKIKFLEFIEEDKKLFIIGEDKEHDVKFHIWIISGCLNDCFSISKDDIGLSVDNIFTLSKYDERYNALTKANGKVIFHNKNDEDQVRVVHKIIIERTTLGENDNVTDEHEYKSRDLEPWNNSTKAIRGRFLNNDRKLLLIIGQNSIQLWKSKSINFVDFDNFRNFENSNLVYILISDKIKPETKTKFLIDDDMTTVMTHACKSLAYLYKHAKRINSKEIHRKFVSGIINIIKDFIKRYPDNWKLMEVQYPLMSYLIYSRSFTLIKYILFDEEGHTKDLHRPQNRYISYPYYNDLELYNDLESKDMYLESANDLALALKFCQDRDAVMLAYLLEYYSENSMSHIGWMLNVTKILPDLSKLSNHDYYGNYMDLLLYKPCFGEMKYNFPIKRFKALSVCQGTLNVYVPITDLISTNSPDIFLYDKMKEDIMPDIRMVPFINFTTHNTKIEGKSRKGVLHFLRKTLFPPSYKNLDDKKFSPLLQIKENVKSFLHIPAIEASINSRWYQAMAYWIRPLSLYAIFIILFSTSSQFYEKDNKSIIGIVIFYYIGIYLLISEFMQIRKYNTTYITKFNVFDIGSIILGIIFFSLAIDSSTDYAAYGYLLTITFFILWIEMLLWLRLFSAIAINIFIFGNILRKIIPFITFMIILIIGFGSSMYVLEDMKIIDFLSNSEEIDDKANKMLGMSIWETMLFIYYLNTASYEDFDALNNVPSKLFFLITHFILVLVLINMIIALMNDTFNKAREDGNLGLLKYRTELIDDFERLDIPFNKLQLYDFPYICYLQDPDLMKKWMKKSKELGNTKLYSWFKESSDKENITFDGVDITSWYELISSNENQDSISTPDHMTLWF</sequence>
<comment type="caution">
    <text evidence="9">The sequence shown here is derived from an EMBL/GenBank/DDBJ whole genome shotgun (WGS) entry which is preliminary data.</text>
</comment>
<evidence type="ECO:0000313" key="9">
    <source>
        <dbReference type="EMBL" id="CAB5346812.1"/>
    </source>
</evidence>
<feature type="transmembrane region" description="Helical" evidence="7">
    <location>
        <begin position="989"/>
        <end position="1011"/>
    </location>
</feature>
<keyword evidence="3 7" id="KW-0812">Transmembrane</keyword>
<dbReference type="GO" id="GO:0016491">
    <property type="term" value="F:oxidoreductase activity"/>
    <property type="evidence" value="ECO:0007669"/>
    <property type="project" value="InterPro"/>
</dbReference>
<dbReference type="OrthoDB" id="2331318at2759"/>
<feature type="transmembrane region" description="Helical" evidence="7">
    <location>
        <begin position="1031"/>
        <end position="1052"/>
    </location>
</feature>
<dbReference type="Proteomes" id="UP000684084">
    <property type="component" value="Unassembled WGS sequence"/>
</dbReference>
<feature type="transmembrane region" description="Helical" evidence="7">
    <location>
        <begin position="139"/>
        <end position="157"/>
    </location>
</feature>
<dbReference type="AlphaFoldDB" id="A0A915YW33"/>
<keyword evidence="2" id="KW-0004">4Fe-4S</keyword>
<dbReference type="Pfam" id="PF00520">
    <property type="entry name" value="Ion_trans"/>
    <property type="match status" value="1"/>
</dbReference>
<dbReference type="GO" id="GO:0098703">
    <property type="term" value="P:calcium ion import across plasma membrane"/>
    <property type="evidence" value="ECO:0007669"/>
    <property type="project" value="TreeGrafter"/>
</dbReference>
<evidence type="ECO:0000256" key="3">
    <source>
        <dbReference type="ARBA" id="ARBA00022692"/>
    </source>
</evidence>
<feature type="transmembrane region" description="Helical" evidence="7">
    <location>
        <begin position="903"/>
        <end position="925"/>
    </location>
</feature>
<dbReference type="GO" id="GO:0051539">
    <property type="term" value="F:4 iron, 4 sulfur cluster binding"/>
    <property type="evidence" value="ECO:0007669"/>
    <property type="project" value="UniProtKB-KW"/>
</dbReference>
<proteinExistence type="predicted"/>
<feature type="transmembrane region" description="Helical" evidence="7">
    <location>
        <begin position="964"/>
        <end position="983"/>
    </location>
</feature>
<evidence type="ECO:0000256" key="4">
    <source>
        <dbReference type="ARBA" id="ARBA00022737"/>
    </source>
</evidence>
<evidence type="ECO:0000256" key="5">
    <source>
        <dbReference type="ARBA" id="ARBA00022989"/>
    </source>
</evidence>
<dbReference type="PANTHER" id="PTHR10582:SF2">
    <property type="entry name" value="INACTIVE"/>
    <property type="match status" value="1"/>
</dbReference>
<feature type="transmembrane region" description="Helical" evidence="7">
    <location>
        <begin position="163"/>
        <end position="182"/>
    </location>
</feature>